<dbReference type="PANTHER" id="PTHR30327">
    <property type="entry name" value="UNCHARACTERIZED PROTEIN YQGE"/>
    <property type="match status" value="1"/>
</dbReference>
<comment type="similarity">
    <text evidence="1 2">Belongs to the UPF0301 (AlgH) family.</text>
</comment>
<dbReference type="InterPro" id="IPR003774">
    <property type="entry name" value="AlgH-like"/>
</dbReference>
<gene>
    <name evidence="3" type="ORF">EII21_02490</name>
</gene>
<keyword evidence="4" id="KW-1185">Reference proteome</keyword>
<dbReference type="NCBIfam" id="NF001266">
    <property type="entry name" value="PRK00228.1-1"/>
    <property type="match status" value="1"/>
</dbReference>
<dbReference type="Proteomes" id="UP000269923">
    <property type="component" value="Unassembled WGS sequence"/>
</dbReference>
<evidence type="ECO:0000256" key="1">
    <source>
        <dbReference type="ARBA" id="ARBA00009600"/>
    </source>
</evidence>
<dbReference type="PANTHER" id="PTHR30327:SF1">
    <property type="entry name" value="UPF0301 PROTEIN YQGE"/>
    <property type="match status" value="1"/>
</dbReference>
<dbReference type="Gene3D" id="3.40.1740.10">
    <property type="entry name" value="VC0467-like"/>
    <property type="match status" value="1"/>
</dbReference>
<name>A0A3P2A908_9NEIS</name>
<dbReference type="HAMAP" id="MF_00758">
    <property type="entry name" value="UPF0301"/>
    <property type="match status" value="1"/>
</dbReference>
<protein>
    <recommendedName>
        <fullName evidence="2">UPF0301 protein EII21_02490</fullName>
    </recommendedName>
</protein>
<dbReference type="OrthoDB" id="9807486at2"/>
<dbReference type="AlphaFoldDB" id="A0A3P2A908"/>
<dbReference type="STRING" id="1121352.GCA_000620925_00196"/>
<evidence type="ECO:0000313" key="4">
    <source>
        <dbReference type="Proteomes" id="UP000269923"/>
    </source>
</evidence>
<evidence type="ECO:0000313" key="3">
    <source>
        <dbReference type="EMBL" id="RRD91276.1"/>
    </source>
</evidence>
<comment type="caution">
    <text evidence="3">The sequence shown here is derived from an EMBL/GenBank/DDBJ whole genome shotgun (WGS) entry which is preliminary data.</text>
</comment>
<proteinExistence type="inferred from homology"/>
<sequence>MNLSNHFLIAAPALDEGPFAGSVVYVCEHNQEGAMGVIINKPSPIPMQAVFAGNGGDTPERFAEDFVLFGGPVHPERGFVVHTPAGEWQSTLKVNGADDNGVTTSRDIVENLGDEEKVAKAFLTIGYASWEKGQLERELAENSWLTVAADNAILFDLPAGKRYRAALAKLGIEQVNLMNGAGHA</sequence>
<accession>A0A3P2A908</accession>
<dbReference type="EMBL" id="RQYC01000002">
    <property type="protein sequence ID" value="RRD91276.1"/>
    <property type="molecule type" value="Genomic_DNA"/>
</dbReference>
<organism evidence="3 4">
    <name type="scientific">Conchiformibius steedae</name>
    <dbReference type="NCBI Taxonomy" id="153493"/>
    <lineage>
        <taxon>Bacteria</taxon>
        <taxon>Pseudomonadati</taxon>
        <taxon>Pseudomonadota</taxon>
        <taxon>Betaproteobacteria</taxon>
        <taxon>Neisseriales</taxon>
        <taxon>Neisseriaceae</taxon>
        <taxon>Conchiformibius</taxon>
    </lineage>
</organism>
<dbReference type="Pfam" id="PF02622">
    <property type="entry name" value="DUF179"/>
    <property type="match status" value="1"/>
</dbReference>
<dbReference type="GO" id="GO:0005829">
    <property type="term" value="C:cytosol"/>
    <property type="evidence" value="ECO:0007669"/>
    <property type="project" value="TreeGrafter"/>
</dbReference>
<dbReference type="SUPFAM" id="SSF143456">
    <property type="entry name" value="VC0467-like"/>
    <property type="match status" value="1"/>
</dbReference>
<dbReference type="RefSeq" id="WP_124794072.1">
    <property type="nucleotide sequence ID" value="NZ_CAMIGD010000131.1"/>
</dbReference>
<evidence type="ECO:0000256" key="2">
    <source>
        <dbReference type="HAMAP-Rule" id="MF_00758"/>
    </source>
</evidence>
<reference evidence="3 4" key="1">
    <citation type="submission" date="2018-11" db="EMBL/GenBank/DDBJ databases">
        <title>Genomes From Bacteria Associated with the Canine Oral Cavity: a Test Case for Automated Genome-Based Taxonomic Assignment.</title>
        <authorList>
            <person name="Coil D.A."/>
            <person name="Jospin G."/>
            <person name="Darling A.E."/>
            <person name="Wallis C."/>
            <person name="Davis I.J."/>
            <person name="Harris S."/>
            <person name="Eisen J.A."/>
            <person name="Holcombe L.J."/>
            <person name="O'Flynn C."/>
        </authorList>
    </citation>
    <scope>NUCLEOTIDE SEQUENCE [LARGE SCALE GENOMIC DNA]</scope>
    <source>
        <strain evidence="3 4">COT-280</strain>
    </source>
</reference>